<evidence type="ECO:0000313" key="1">
    <source>
        <dbReference type="EMBL" id="NII07371.1"/>
    </source>
</evidence>
<organism evidence="1 2">
    <name type="scientific">Luteibacter anthropi</name>
    <dbReference type="NCBI Taxonomy" id="564369"/>
    <lineage>
        <taxon>Bacteria</taxon>
        <taxon>Pseudomonadati</taxon>
        <taxon>Pseudomonadota</taxon>
        <taxon>Gammaproteobacteria</taxon>
        <taxon>Lysobacterales</taxon>
        <taxon>Rhodanobacteraceae</taxon>
        <taxon>Luteibacter</taxon>
    </lineage>
</organism>
<name>A0A7X5ZJ39_9GAMM</name>
<dbReference type="Proteomes" id="UP000490980">
    <property type="component" value="Unassembled WGS sequence"/>
</dbReference>
<sequence>MGSIPRKLLRISSEEIRVARRGFRVATPQARQRIEDIGACFLHGYHHALDAADTPSLLEQLEAMPPKMKGFGYEGAAMALYLMDRLHIFGGNRFASFIESRGGDHIYMAYVGAGWAHARLPFGLGAGLNRLDPLLRWLALDGYGFHQGFFHWPKAIETPRQVPARVRGYARRAFDQGLGRSLWFVDGQDVEALASSLSHFPAHRHADLWAGAGLAATYAGGADMDALAWLRQRAGRHAPWLAQGSAFAVKARVRAGNLEPHSESACLALCGVDATTASSVVEQAQRDLPPDRVDQPAYETWRLRIRDKLMALRPDHAGHLVA</sequence>
<comment type="caution">
    <text evidence="1">The sequence shown here is derived from an EMBL/GenBank/DDBJ whole genome shotgun (WGS) entry which is preliminary data.</text>
</comment>
<gene>
    <name evidence="1" type="ORF">HBF25_13355</name>
</gene>
<dbReference type="InterPro" id="IPR012964">
    <property type="entry name" value="DUF1702"/>
</dbReference>
<dbReference type="Pfam" id="PF08012">
    <property type="entry name" value="DUF1702"/>
    <property type="match status" value="1"/>
</dbReference>
<dbReference type="EMBL" id="JAARLZ010000006">
    <property type="protein sequence ID" value="NII07371.1"/>
    <property type="molecule type" value="Genomic_DNA"/>
</dbReference>
<protein>
    <submittedName>
        <fullName evidence="1">DUF1702 family protein</fullName>
    </submittedName>
</protein>
<evidence type="ECO:0000313" key="2">
    <source>
        <dbReference type="Proteomes" id="UP000490980"/>
    </source>
</evidence>
<reference evidence="1 2" key="1">
    <citation type="submission" date="2020-03" db="EMBL/GenBank/DDBJ databases">
        <authorList>
            <person name="Lai Q."/>
        </authorList>
    </citation>
    <scope>NUCLEOTIDE SEQUENCE [LARGE SCALE GENOMIC DNA]</scope>
    <source>
        <strain evidence="1 2">CCUG 25036</strain>
    </source>
</reference>
<proteinExistence type="predicted"/>
<accession>A0A7X5ZJ39</accession>
<dbReference type="AlphaFoldDB" id="A0A7X5ZJ39"/>
<dbReference type="RefSeq" id="WP_166949174.1">
    <property type="nucleotide sequence ID" value="NZ_CP077072.1"/>
</dbReference>
<keyword evidence="2" id="KW-1185">Reference proteome</keyword>